<gene>
    <name evidence="3" type="ORF">DL897_07465</name>
</gene>
<organism evidence="3 4">
    <name type="scientific">Thermoflavimicrobium daqui</name>
    <dbReference type="NCBI Taxonomy" id="2137476"/>
    <lineage>
        <taxon>Bacteria</taxon>
        <taxon>Bacillati</taxon>
        <taxon>Bacillota</taxon>
        <taxon>Bacilli</taxon>
        <taxon>Bacillales</taxon>
        <taxon>Thermoactinomycetaceae</taxon>
        <taxon>Thermoflavimicrobium</taxon>
    </lineage>
</organism>
<reference evidence="3 4" key="2">
    <citation type="submission" date="2018-06" db="EMBL/GenBank/DDBJ databases">
        <authorList>
            <person name="Zhirakovskaya E."/>
        </authorList>
    </citation>
    <scope>NUCLEOTIDE SEQUENCE [LARGE SCALE GENOMIC DNA]</scope>
    <source>
        <strain evidence="3 4">FBKL4.011</strain>
    </source>
</reference>
<accession>A0A364K6H8</accession>
<keyword evidence="2" id="KW-1133">Transmembrane helix</keyword>
<feature type="transmembrane region" description="Helical" evidence="2">
    <location>
        <begin position="64"/>
        <end position="90"/>
    </location>
</feature>
<dbReference type="EMBL" id="QJKK01000003">
    <property type="protein sequence ID" value="RAL25905.1"/>
    <property type="molecule type" value="Genomic_DNA"/>
</dbReference>
<keyword evidence="2" id="KW-0812">Transmembrane</keyword>
<evidence type="ECO:0000313" key="3">
    <source>
        <dbReference type="EMBL" id="RAL25905.1"/>
    </source>
</evidence>
<dbReference type="InterPro" id="IPR055338">
    <property type="entry name" value="YqfX-like"/>
</dbReference>
<dbReference type="PANTHER" id="PTHR40040:SF1">
    <property type="entry name" value="MEMBRANE PROTEIN"/>
    <property type="match status" value="1"/>
</dbReference>
<feature type="region of interest" description="Disordered" evidence="1">
    <location>
        <begin position="1"/>
        <end position="23"/>
    </location>
</feature>
<proteinExistence type="predicted"/>
<evidence type="ECO:0000313" key="4">
    <source>
        <dbReference type="Proteomes" id="UP000251213"/>
    </source>
</evidence>
<sequence length="121" mass="13446">MDNDQNKRNVGYTDEERRNRVDKDDVEFAQAYGTALPDNQVDRLKNRDDDVTGDKGRGLGITGLILSIIAFFIWPFILAPAGIIIGAISIRRGSSYGWWAVGIGLVALVFAVIAFPFRLIF</sequence>
<dbReference type="RefSeq" id="WP_113658519.1">
    <property type="nucleotide sequence ID" value="NZ_KZ845665.1"/>
</dbReference>
<evidence type="ECO:0000256" key="2">
    <source>
        <dbReference type="SAM" id="Phobius"/>
    </source>
</evidence>
<dbReference type="AlphaFoldDB" id="A0A364K6H8"/>
<feature type="compositionally biased region" description="Basic and acidic residues" evidence="1">
    <location>
        <begin position="14"/>
        <end position="23"/>
    </location>
</feature>
<dbReference type="Proteomes" id="UP000251213">
    <property type="component" value="Unassembled WGS sequence"/>
</dbReference>
<keyword evidence="4" id="KW-1185">Reference proteome</keyword>
<keyword evidence="2" id="KW-0472">Membrane</keyword>
<protein>
    <recommendedName>
        <fullName evidence="5">DUF4190 domain-containing protein</fullName>
    </recommendedName>
</protein>
<evidence type="ECO:0000256" key="1">
    <source>
        <dbReference type="SAM" id="MobiDB-lite"/>
    </source>
</evidence>
<reference evidence="3 4" key="1">
    <citation type="submission" date="2018-06" db="EMBL/GenBank/DDBJ databases">
        <title>Thermoflavimicrobium daqus sp. nov., a thermophilic microbe isolated from Moutai-flavour Daqu.</title>
        <authorList>
            <person name="Wang X."/>
            <person name="Zhou H."/>
        </authorList>
    </citation>
    <scope>NUCLEOTIDE SEQUENCE [LARGE SCALE GENOMIC DNA]</scope>
    <source>
        <strain evidence="3 4">FBKL4.011</strain>
    </source>
</reference>
<dbReference type="PANTHER" id="PTHR40040">
    <property type="entry name" value="SMALL HYDROPHOBIC PROTEIN-RELATED"/>
    <property type="match status" value="1"/>
</dbReference>
<evidence type="ECO:0008006" key="5">
    <source>
        <dbReference type="Google" id="ProtNLM"/>
    </source>
</evidence>
<dbReference type="OrthoDB" id="2943217at2"/>
<comment type="caution">
    <text evidence="3">The sequence shown here is derived from an EMBL/GenBank/DDBJ whole genome shotgun (WGS) entry which is preliminary data.</text>
</comment>
<feature type="transmembrane region" description="Helical" evidence="2">
    <location>
        <begin position="96"/>
        <end position="117"/>
    </location>
</feature>
<name>A0A364K6H8_9BACL</name>